<proteinExistence type="predicted"/>
<dbReference type="SUPFAM" id="SSF55729">
    <property type="entry name" value="Acyl-CoA N-acyltransferases (Nat)"/>
    <property type="match status" value="1"/>
</dbReference>
<accession>A0AA49JAZ8</accession>
<dbReference type="AlphaFoldDB" id="A0AA49JAZ8"/>
<protein>
    <submittedName>
        <fullName evidence="4">GNAT family N-acetyltransferase</fullName>
    </submittedName>
</protein>
<sequence length="151" mass="17537">MTIRIATRADVPAIVKMLADDALGQQRERYEIPLPEAYYTAFEQIDQDPNQELLVAEDEQQEVIGTLQLSFIPYLTYQGGIRAQIEAVRIRKDRRQAGLGEKLFRWAIKRATERNAHIVQLTTDKKRPEAHKFYEKLGFTATHEGMKLHLW</sequence>
<dbReference type="PANTHER" id="PTHR43877">
    <property type="entry name" value="AMINOALKYLPHOSPHONATE N-ACETYLTRANSFERASE-RELATED-RELATED"/>
    <property type="match status" value="1"/>
</dbReference>
<dbReference type="InterPro" id="IPR050832">
    <property type="entry name" value="Bact_Acetyltransf"/>
</dbReference>
<evidence type="ECO:0000313" key="4">
    <source>
        <dbReference type="EMBL" id="WKN34073.1"/>
    </source>
</evidence>
<keyword evidence="1" id="KW-0808">Transferase</keyword>
<dbReference type="InterPro" id="IPR000182">
    <property type="entry name" value="GNAT_dom"/>
</dbReference>
<reference evidence="4" key="1">
    <citation type="journal article" date="2023" name="Comput. Struct. Biotechnol. J.">
        <title>Discovery of a novel marine Bacteroidetes with a rich repertoire of carbohydrate-active enzymes.</title>
        <authorList>
            <person name="Chen B."/>
            <person name="Liu G."/>
            <person name="Chen Q."/>
            <person name="Wang H."/>
            <person name="Liu L."/>
            <person name="Tang K."/>
        </authorList>
    </citation>
    <scope>NUCLEOTIDE SEQUENCE</scope>
    <source>
        <strain evidence="4">TK19036</strain>
    </source>
</reference>
<dbReference type="GO" id="GO:0016747">
    <property type="term" value="F:acyltransferase activity, transferring groups other than amino-acyl groups"/>
    <property type="evidence" value="ECO:0007669"/>
    <property type="project" value="InterPro"/>
</dbReference>
<evidence type="ECO:0000256" key="2">
    <source>
        <dbReference type="ARBA" id="ARBA00023315"/>
    </source>
</evidence>
<keyword evidence="2" id="KW-0012">Acyltransferase</keyword>
<reference evidence="4" key="2">
    <citation type="journal article" date="2024" name="Antonie Van Leeuwenhoek">
        <title>Roseihalotalea indica gen. nov., sp. nov., a halophilic Bacteroidetes from mesopelagic Southwest Indian Ocean with higher carbohydrate metabolic potential.</title>
        <authorList>
            <person name="Chen B."/>
            <person name="Zhang M."/>
            <person name="Lin D."/>
            <person name="Ye J."/>
            <person name="Tang K."/>
        </authorList>
    </citation>
    <scope>NUCLEOTIDE SEQUENCE</scope>
    <source>
        <strain evidence="4">TK19036</strain>
    </source>
</reference>
<gene>
    <name evidence="4" type="ORF">K4G66_16970</name>
</gene>
<feature type="domain" description="N-acetyltransferase" evidence="3">
    <location>
        <begin position="1"/>
        <end position="151"/>
    </location>
</feature>
<dbReference type="InterPro" id="IPR016181">
    <property type="entry name" value="Acyl_CoA_acyltransferase"/>
</dbReference>
<dbReference type="Gene3D" id="3.40.630.30">
    <property type="match status" value="1"/>
</dbReference>
<dbReference type="PROSITE" id="PS51186">
    <property type="entry name" value="GNAT"/>
    <property type="match status" value="1"/>
</dbReference>
<dbReference type="EMBL" id="CP120682">
    <property type="protein sequence ID" value="WKN34073.1"/>
    <property type="molecule type" value="Genomic_DNA"/>
</dbReference>
<evidence type="ECO:0000256" key="1">
    <source>
        <dbReference type="ARBA" id="ARBA00022679"/>
    </source>
</evidence>
<dbReference type="Pfam" id="PF00583">
    <property type="entry name" value="Acetyltransf_1"/>
    <property type="match status" value="1"/>
</dbReference>
<evidence type="ECO:0000259" key="3">
    <source>
        <dbReference type="PROSITE" id="PS51186"/>
    </source>
</evidence>
<name>A0AA49JAZ8_9BACT</name>
<organism evidence="4">
    <name type="scientific">Roseihalotalea indica</name>
    <dbReference type="NCBI Taxonomy" id="2867963"/>
    <lineage>
        <taxon>Bacteria</taxon>
        <taxon>Pseudomonadati</taxon>
        <taxon>Bacteroidota</taxon>
        <taxon>Cytophagia</taxon>
        <taxon>Cytophagales</taxon>
        <taxon>Catalimonadaceae</taxon>
        <taxon>Roseihalotalea</taxon>
    </lineage>
</organism>